<reference evidence="1" key="1">
    <citation type="submission" date="2023-12" db="EMBL/GenBank/DDBJ databases">
        <authorList>
            <person name="Brown T."/>
        </authorList>
    </citation>
    <scope>NUCLEOTIDE SEQUENCE</scope>
</reference>
<name>A0ABN9ZFI2_PIPNA</name>
<sequence>MWQLTSADPQFPARPTLLFLALPYPRPRPALGIHGLWCSSPRSPPSLLAQSFVQKPGWAEASGNRGARGWPSLHPPPSACSPGLFSFRSHFSSSANDFPPLPEPSVFTPFSSLKVSQVHMLSPSKS</sequence>
<evidence type="ECO:0000313" key="2">
    <source>
        <dbReference type="Proteomes" id="UP001314169"/>
    </source>
</evidence>
<protein>
    <submittedName>
        <fullName evidence="1">Uncharacterized protein</fullName>
    </submittedName>
</protein>
<gene>
    <name evidence="1" type="ORF">MPIPNATIZW_LOCUS4694</name>
</gene>
<organism evidence="1 2">
    <name type="scientific">Pipistrellus nathusii</name>
    <name type="common">Nathusius' pipistrelle</name>
    <dbReference type="NCBI Taxonomy" id="59473"/>
    <lineage>
        <taxon>Eukaryota</taxon>
        <taxon>Metazoa</taxon>
        <taxon>Chordata</taxon>
        <taxon>Craniata</taxon>
        <taxon>Vertebrata</taxon>
        <taxon>Euteleostomi</taxon>
        <taxon>Mammalia</taxon>
        <taxon>Eutheria</taxon>
        <taxon>Laurasiatheria</taxon>
        <taxon>Chiroptera</taxon>
        <taxon>Yangochiroptera</taxon>
        <taxon>Vespertilionidae</taxon>
        <taxon>Pipistrellus</taxon>
    </lineage>
</organism>
<evidence type="ECO:0000313" key="1">
    <source>
        <dbReference type="EMBL" id="CAK6436388.1"/>
    </source>
</evidence>
<dbReference type="Proteomes" id="UP001314169">
    <property type="component" value="Chromosome 14"/>
</dbReference>
<accession>A0ABN9ZFI2</accession>
<dbReference type="EMBL" id="OY882871">
    <property type="protein sequence ID" value="CAK6436388.1"/>
    <property type="molecule type" value="Genomic_DNA"/>
</dbReference>
<proteinExistence type="predicted"/>
<keyword evidence="2" id="KW-1185">Reference proteome</keyword>